<dbReference type="Proteomes" id="UP000663872">
    <property type="component" value="Unassembled WGS sequence"/>
</dbReference>
<dbReference type="GO" id="GO:0045893">
    <property type="term" value="P:positive regulation of DNA-templated transcription"/>
    <property type="evidence" value="ECO:0007669"/>
    <property type="project" value="TreeGrafter"/>
</dbReference>
<evidence type="ECO:0000313" key="2">
    <source>
        <dbReference type="EMBL" id="CAF3354829.1"/>
    </source>
</evidence>
<protein>
    <recommendedName>
        <fullName evidence="1">EDRF1 N-terminal domain-containing protein</fullName>
    </recommendedName>
</protein>
<evidence type="ECO:0000313" key="9">
    <source>
        <dbReference type="Proteomes" id="UP000663873"/>
    </source>
</evidence>
<dbReference type="PANTHER" id="PTHR15000">
    <property type="entry name" value="ERYTHROID DIFFERENTIATION-RELATED FACTOR 1"/>
    <property type="match status" value="1"/>
</dbReference>
<dbReference type="EMBL" id="CAJNXB010004099">
    <property type="protein sequence ID" value="CAF3354829.1"/>
    <property type="molecule type" value="Genomic_DNA"/>
</dbReference>
<dbReference type="EMBL" id="CAJNYV010000424">
    <property type="protein sequence ID" value="CAF3360311.1"/>
    <property type="molecule type" value="Genomic_DNA"/>
</dbReference>
<evidence type="ECO:0000313" key="3">
    <source>
        <dbReference type="EMBL" id="CAF3360311.1"/>
    </source>
</evidence>
<organism evidence="3 8">
    <name type="scientific">Rotaria socialis</name>
    <dbReference type="NCBI Taxonomy" id="392032"/>
    <lineage>
        <taxon>Eukaryota</taxon>
        <taxon>Metazoa</taxon>
        <taxon>Spiralia</taxon>
        <taxon>Gnathifera</taxon>
        <taxon>Rotifera</taxon>
        <taxon>Eurotatoria</taxon>
        <taxon>Bdelloidea</taxon>
        <taxon>Philodinida</taxon>
        <taxon>Philodinidae</taxon>
        <taxon>Rotaria</taxon>
    </lineage>
</organism>
<dbReference type="AlphaFoldDB" id="A0A817WTQ8"/>
<evidence type="ECO:0000313" key="8">
    <source>
        <dbReference type="Proteomes" id="UP000663865"/>
    </source>
</evidence>
<keyword evidence="9" id="KW-1185">Reference proteome</keyword>
<dbReference type="Pfam" id="PF23788">
    <property type="entry name" value="EDRF1_N"/>
    <property type="match status" value="1"/>
</dbReference>
<dbReference type="EMBL" id="CAJNYT010000719">
    <property type="protein sequence ID" value="CAF3367117.1"/>
    <property type="molecule type" value="Genomic_DNA"/>
</dbReference>
<sequence length="80" mass="9402">MFYYYSFRWANANTDSLGDVDLIADAEHIKKLLKISFNKNSQISMIVHRLGRTILFDEFDVHSHLLRLEKVANELIFSQI</sequence>
<evidence type="ECO:0000313" key="4">
    <source>
        <dbReference type="EMBL" id="CAF3367117.1"/>
    </source>
</evidence>
<dbReference type="EMBL" id="CAJOBP010009034">
    <property type="protein sequence ID" value="CAF4545398.1"/>
    <property type="molecule type" value="Genomic_DNA"/>
</dbReference>
<dbReference type="InterPro" id="IPR056582">
    <property type="entry name" value="EDRF1_N"/>
</dbReference>
<reference evidence="3" key="1">
    <citation type="submission" date="2021-02" db="EMBL/GenBank/DDBJ databases">
        <authorList>
            <person name="Nowell W R."/>
        </authorList>
    </citation>
    <scope>NUCLEOTIDE SEQUENCE</scope>
</reference>
<dbReference type="Proteomes" id="UP000663825">
    <property type="component" value="Unassembled WGS sequence"/>
</dbReference>
<feature type="domain" description="EDRF1 N-terminal" evidence="1">
    <location>
        <begin position="5"/>
        <end position="67"/>
    </location>
</feature>
<dbReference type="EMBL" id="CAJOBR010003212">
    <property type="protein sequence ID" value="CAF4728564.1"/>
    <property type="molecule type" value="Genomic_DNA"/>
</dbReference>
<dbReference type="Proteomes" id="UP000663848">
    <property type="component" value="Unassembled WGS sequence"/>
</dbReference>
<dbReference type="Proteomes" id="UP000663838">
    <property type="component" value="Unassembled WGS sequence"/>
</dbReference>
<evidence type="ECO:0000313" key="5">
    <source>
        <dbReference type="EMBL" id="CAF4545398.1"/>
    </source>
</evidence>
<proteinExistence type="predicted"/>
<dbReference type="Proteomes" id="UP000663865">
    <property type="component" value="Unassembled WGS sequence"/>
</dbReference>
<accession>A0A817WTQ8</accession>
<dbReference type="EMBL" id="CAJOBS010003147">
    <property type="protein sequence ID" value="CAF4847017.1"/>
    <property type="molecule type" value="Genomic_DNA"/>
</dbReference>
<dbReference type="PANTHER" id="PTHR15000:SF1">
    <property type="entry name" value="ERYTHROID DIFFERENTIATION-RELATED FACTOR 1"/>
    <property type="match status" value="1"/>
</dbReference>
<evidence type="ECO:0000259" key="1">
    <source>
        <dbReference type="Pfam" id="PF23788"/>
    </source>
</evidence>
<evidence type="ECO:0000313" key="7">
    <source>
        <dbReference type="EMBL" id="CAF4847017.1"/>
    </source>
</evidence>
<dbReference type="Proteomes" id="UP000663873">
    <property type="component" value="Unassembled WGS sequence"/>
</dbReference>
<gene>
    <name evidence="4" type="ORF">GRG538_LOCUS6975</name>
    <name evidence="3" type="ORF">KIK155_LOCUS4425</name>
    <name evidence="6" type="ORF">QYT958_LOCUS19423</name>
    <name evidence="2" type="ORF">TIS948_LOCUS23610</name>
    <name evidence="7" type="ORF">TOA249_LOCUS26566</name>
    <name evidence="5" type="ORF">UJA718_LOCUS29019</name>
</gene>
<evidence type="ECO:0000313" key="6">
    <source>
        <dbReference type="EMBL" id="CAF4728564.1"/>
    </source>
</evidence>
<name>A0A817WTQ8_9BILA</name>
<dbReference type="OrthoDB" id="419432at2759"/>
<comment type="caution">
    <text evidence="3">The sequence shown here is derived from an EMBL/GenBank/DDBJ whole genome shotgun (WGS) entry which is preliminary data.</text>
</comment>